<dbReference type="InParanoid" id="D9Q1B2"/>
<dbReference type="EMBL" id="CP001742">
    <property type="protein sequence ID" value="ADL19100.1"/>
    <property type="molecule type" value="Genomic_DNA"/>
</dbReference>
<dbReference type="STRING" id="666510.ASAC_0694"/>
<gene>
    <name evidence="1" type="ordered locus">ASAC_0694</name>
</gene>
<protein>
    <submittedName>
        <fullName evidence="1">Uncharacterized protein</fullName>
    </submittedName>
</protein>
<accession>D9Q1B2</accession>
<evidence type="ECO:0000313" key="2">
    <source>
        <dbReference type="Proteomes" id="UP000000346"/>
    </source>
</evidence>
<name>D9Q1B2_ACIS3</name>
<dbReference type="KEGG" id="asc:ASAC_0694"/>
<dbReference type="AlphaFoldDB" id="D9Q1B2"/>
<dbReference type="GeneID" id="9498927"/>
<dbReference type="eggNOG" id="arCOG07182">
    <property type="taxonomic scope" value="Archaea"/>
</dbReference>
<proteinExistence type="predicted"/>
<evidence type="ECO:0000313" key="1">
    <source>
        <dbReference type="EMBL" id="ADL19100.1"/>
    </source>
</evidence>
<reference evidence="1 2" key="1">
    <citation type="journal article" date="2010" name="Appl. Environ. Microbiol.">
        <title>The genome sequence of the crenarchaeon Acidilobus saccharovorans supports a new order, Acidilobales, and suggests an important ecological role in terrestrial acidic hot springs.</title>
        <authorList>
            <person name="Mardanov A.V."/>
            <person name="Svetlitchnyi V.A."/>
            <person name="Beletsky A.V."/>
            <person name="Prokofeva M.I."/>
            <person name="Bonch-Osmolovskaya E.A."/>
            <person name="Ravin N.V."/>
            <person name="Skryabin K.G."/>
        </authorList>
    </citation>
    <scope>NUCLEOTIDE SEQUENCE [LARGE SCALE GENOMIC DNA]</scope>
    <source>
        <strain evidence="2">DSM 16705 / JCM 18335 / VKM B-2471 / 345-15</strain>
    </source>
</reference>
<organism evidence="1 2">
    <name type="scientific">Acidilobus saccharovorans (strain DSM 16705 / JCM 18335 / VKM B-2471 / 345-15)</name>
    <dbReference type="NCBI Taxonomy" id="666510"/>
    <lineage>
        <taxon>Archaea</taxon>
        <taxon>Thermoproteota</taxon>
        <taxon>Thermoprotei</taxon>
        <taxon>Acidilobales</taxon>
        <taxon>Acidilobaceae</taxon>
        <taxon>Acidilobus</taxon>
    </lineage>
</organism>
<dbReference type="OrthoDB" id="28427at2157"/>
<keyword evidence="2" id="KW-1185">Reference proteome</keyword>
<dbReference type="Proteomes" id="UP000000346">
    <property type="component" value="Chromosome"/>
</dbReference>
<dbReference type="HOGENOM" id="CLU_576978_0_0_2"/>
<dbReference type="RefSeq" id="WP_013266612.1">
    <property type="nucleotide sequence ID" value="NC_014374.1"/>
</dbReference>
<sequence>MRRAAPLLLAFAVLAALAVAEADLIIVYRAAVSLEPVASPVVYKASAPACGFAPNLSVLYYGAVQGSSGYAFTLLVPAQRGYEYKLQWPISVFTAAENGTATISLGGGSTTISVRRGDTYLLYLLSGAPLSSVSLSGSLAFSPSSALGLSFVYGLRTAVHQPPQGAALSFVDGQSLQTTMYYQGDYDGTPSGGWPYDLGPSAAEAYYWDLWYAGSAAQPVMDMTGYLQEYYGNLQYAPSAGAVLWSYSYAGGHNLTIAAVVTYSSPSLALGHGVYFYLFLAPQGKAANQSIPYVSSESLSQPPSPVMGDVMYPASNGSYLVVQFDPAWYYNLSLATGPGIGGSSGPWNAWVVSVTVAGKGKKAGLTANFEPSPSPNLGPPWSGWDGVGSWSPTPWVPGPGDYVLVCVTYDPSNGYIYGRAVDLNYPFYNSTFSEYVGSYFSPPAAGAYYVGVGSGTGYLYAADWGLVWAWAGP</sequence>